<proteinExistence type="predicted"/>
<dbReference type="EMBL" id="LAZR01006469">
    <property type="protein sequence ID" value="KKM91903.1"/>
    <property type="molecule type" value="Genomic_DNA"/>
</dbReference>
<dbReference type="AlphaFoldDB" id="A0A0F9LEJ2"/>
<evidence type="ECO:0000313" key="1">
    <source>
        <dbReference type="EMBL" id="KKM91903.1"/>
    </source>
</evidence>
<organism evidence="1">
    <name type="scientific">marine sediment metagenome</name>
    <dbReference type="NCBI Taxonomy" id="412755"/>
    <lineage>
        <taxon>unclassified sequences</taxon>
        <taxon>metagenomes</taxon>
        <taxon>ecological metagenomes</taxon>
    </lineage>
</organism>
<reference evidence="1" key="1">
    <citation type="journal article" date="2015" name="Nature">
        <title>Complex archaea that bridge the gap between prokaryotes and eukaryotes.</title>
        <authorList>
            <person name="Spang A."/>
            <person name="Saw J.H."/>
            <person name="Jorgensen S.L."/>
            <person name="Zaremba-Niedzwiedzka K."/>
            <person name="Martijn J."/>
            <person name="Lind A.E."/>
            <person name="van Eijk R."/>
            <person name="Schleper C."/>
            <person name="Guy L."/>
            <person name="Ettema T.J."/>
        </authorList>
    </citation>
    <scope>NUCLEOTIDE SEQUENCE</scope>
</reference>
<comment type="caution">
    <text evidence="1">The sequence shown here is derived from an EMBL/GenBank/DDBJ whole genome shotgun (WGS) entry which is preliminary data.</text>
</comment>
<sequence>MDSIMSLVNVHVAGTPTFFPGAETNKHRCLLTVMKNRGKNKAGQEMTDEMTLVFWGKYAQTAALFLDKGRCINAEVVPRPYSVDTGQIRPDGKKIIHRITNFSVRSFEFGGDTKKELISRITANIQKAKTEGLLPIDATITAEYLINIVRPQKYDYNPQLVAQTGLYGNAKVFIKGTGFIVPTGVVPGSAMVAEVVDANNIDALQERIESLKDAKADIANAGTDVVADPFVGAAV</sequence>
<protein>
    <submittedName>
        <fullName evidence="1">Uncharacterized protein</fullName>
    </submittedName>
</protein>
<gene>
    <name evidence="1" type="ORF">LCGC14_1223740</name>
</gene>
<accession>A0A0F9LEJ2</accession>
<name>A0A0F9LEJ2_9ZZZZ</name>